<dbReference type="Proteomes" id="UP000184452">
    <property type="component" value="Unassembled WGS sequence"/>
</dbReference>
<organism evidence="2 3">
    <name type="scientific">Nocardiopsis flavescens</name>
    <dbReference type="NCBI Taxonomy" id="758803"/>
    <lineage>
        <taxon>Bacteria</taxon>
        <taxon>Bacillati</taxon>
        <taxon>Actinomycetota</taxon>
        <taxon>Actinomycetes</taxon>
        <taxon>Streptosporangiales</taxon>
        <taxon>Nocardiopsidaceae</taxon>
        <taxon>Nocardiopsis</taxon>
    </lineage>
</organism>
<evidence type="ECO:0000313" key="3">
    <source>
        <dbReference type="Proteomes" id="UP000184452"/>
    </source>
</evidence>
<accession>A0A1M6MGE5</accession>
<keyword evidence="3" id="KW-1185">Reference proteome</keyword>
<dbReference type="EMBL" id="FQZK01000010">
    <property type="protein sequence ID" value="SHJ82430.1"/>
    <property type="molecule type" value="Genomic_DNA"/>
</dbReference>
<evidence type="ECO:0000313" key="2">
    <source>
        <dbReference type="EMBL" id="SHJ82430.1"/>
    </source>
</evidence>
<keyword evidence="1" id="KW-0472">Membrane</keyword>
<dbReference type="STRING" id="758803.SAMN05421803_11032"/>
<gene>
    <name evidence="2" type="ORF">SAMN05421803_11032</name>
</gene>
<dbReference type="AlphaFoldDB" id="A0A1M6MGE5"/>
<keyword evidence="1" id="KW-0812">Transmembrane</keyword>
<reference evidence="2 3" key="1">
    <citation type="submission" date="2016-11" db="EMBL/GenBank/DDBJ databases">
        <authorList>
            <person name="Jaros S."/>
            <person name="Januszkiewicz K."/>
            <person name="Wedrychowicz H."/>
        </authorList>
    </citation>
    <scope>NUCLEOTIDE SEQUENCE [LARGE SCALE GENOMIC DNA]</scope>
    <source>
        <strain evidence="2 3">CGMCC 4.5723</strain>
    </source>
</reference>
<feature type="transmembrane region" description="Helical" evidence="1">
    <location>
        <begin position="53"/>
        <end position="74"/>
    </location>
</feature>
<sequence length="84" mass="8682">MTALKSRAFTVVRALFKIGLLSCFALGALLVLGQLAGVVAQRPEWVTGASDLFFVPTIAAAAAFGVLGFIGNYLRPGAGGPEEE</sequence>
<name>A0A1M6MGE5_9ACTN</name>
<evidence type="ECO:0000256" key="1">
    <source>
        <dbReference type="SAM" id="Phobius"/>
    </source>
</evidence>
<dbReference type="RefSeq" id="WP_073380323.1">
    <property type="nucleotide sequence ID" value="NZ_FQZK01000010.1"/>
</dbReference>
<protein>
    <submittedName>
        <fullName evidence="2">Uncharacterized protein</fullName>
    </submittedName>
</protein>
<proteinExistence type="predicted"/>
<keyword evidence="1" id="KW-1133">Transmembrane helix</keyword>